<keyword evidence="2" id="KW-1133">Transmembrane helix</keyword>
<dbReference type="PANTHER" id="PTHR24026">
    <property type="entry name" value="FAT ATYPICAL CADHERIN-RELATED"/>
    <property type="match status" value="1"/>
</dbReference>
<dbReference type="InterPro" id="IPR002126">
    <property type="entry name" value="Cadherin-like_dom"/>
</dbReference>
<dbReference type="SUPFAM" id="SSF49313">
    <property type="entry name" value="Cadherin-like"/>
    <property type="match status" value="3"/>
</dbReference>
<evidence type="ECO:0000256" key="1">
    <source>
        <dbReference type="ARBA" id="ARBA00022692"/>
    </source>
</evidence>
<keyword evidence="2" id="KW-0472">Membrane</keyword>
<feature type="domain" description="Cadherin" evidence="5">
    <location>
        <begin position="570"/>
        <end position="683"/>
    </location>
</feature>
<feature type="domain" description="Cadherin" evidence="5">
    <location>
        <begin position="357"/>
        <end position="452"/>
    </location>
</feature>
<feature type="signal peptide" evidence="4">
    <location>
        <begin position="1"/>
        <end position="24"/>
    </location>
</feature>
<dbReference type="PANTHER" id="PTHR24026:SF126">
    <property type="entry name" value="PROTOCADHERIN FAT 4"/>
    <property type="match status" value="1"/>
</dbReference>
<dbReference type="GO" id="GO:0007156">
    <property type="term" value="P:homophilic cell adhesion via plasma membrane adhesion molecules"/>
    <property type="evidence" value="ECO:0007669"/>
    <property type="project" value="InterPro"/>
</dbReference>
<dbReference type="EMBL" id="CAJOBH010006481">
    <property type="protein sequence ID" value="CAF4057640.1"/>
    <property type="molecule type" value="Genomic_DNA"/>
</dbReference>
<evidence type="ECO:0000313" key="7">
    <source>
        <dbReference type="Proteomes" id="UP000681967"/>
    </source>
</evidence>
<dbReference type="AlphaFoldDB" id="A0A8S2PIR6"/>
<reference evidence="6" key="1">
    <citation type="submission" date="2021-02" db="EMBL/GenBank/DDBJ databases">
        <authorList>
            <person name="Nowell W R."/>
        </authorList>
    </citation>
    <scope>NUCLEOTIDE SEQUENCE</scope>
</reference>
<dbReference type="Pfam" id="PF00028">
    <property type="entry name" value="Cadherin"/>
    <property type="match status" value="1"/>
</dbReference>
<dbReference type="Proteomes" id="UP000681967">
    <property type="component" value="Unassembled WGS sequence"/>
</dbReference>
<dbReference type="PROSITE" id="PS50268">
    <property type="entry name" value="CADHERIN_2"/>
    <property type="match status" value="5"/>
</dbReference>
<dbReference type="InterPro" id="IPR015919">
    <property type="entry name" value="Cadherin-like_sf"/>
</dbReference>
<evidence type="ECO:0000256" key="2">
    <source>
        <dbReference type="ARBA" id="ARBA00022989"/>
    </source>
</evidence>
<keyword evidence="3" id="KW-0106">Calcium</keyword>
<evidence type="ECO:0000256" key="4">
    <source>
        <dbReference type="SAM" id="SignalP"/>
    </source>
</evidence>
<gene>
    <name evidence="6" type="ORF">BYL167_LOCUS16781</name>
</gene>
<evidence type="ECO:0000256" key="3">
    <source>
        <dbReference type="PROSITE-ProRule" id="PRU00043"/>
    </source>
</evidence>
<comment type="caution">
    <text evidence="6">The sequence shown here is derived from an EMBL/GenBank/DDBJ whole genome shotgun (WGS) entry which is preliminary data.</text>
</comment>
<organism evidence="6 7">
    <name type="scientific">Rotaria magnacalcarata</name>
    <dbReference type="NCBI Taxonomy" id="392030"/>
    <lineage>
        <taxon>Eukaryota</taxon>
        <taxon>Metazoa</taxon>
        <taxon>Spiralia</taxon>
        <taxon>Gnathifera</taxon>
        <taxon>Rotifera</taxon>
        <taxon>Eurotatoria</taxon>
        <taxon>Bdelloidea</taxon>
        <taxon>Philodinida</taxon>
        <taxon>Philodinidae</taxon>
        <taxon>Rotaria</taxon>
    </lineage>
</organism>
<dbReference type="CDD" id="cd11304">
    <property type="entry name" value="Cadherin_repeat"/>
    <property type="match status" value="2"/>
</dbReference>
<accession>A0A8S2PIR6</accession>
<dbReference type="GO" id="GO:0005886">
    <property type="term" value="C:plasma membrane"/>
    <property type="evidence" value="ECO:0007669"/>
    <property type="project" value="UniProtKB-SubCell"/>
</dbReference>
<name>A0A8S2PIR6_9BILA</name>
<feature type="domain" description="Cadherin" evidence="5">
    <location>
        <begin position="173"/>
        <end position="278"/>
    </location>
</feature>
<feature type="domain" description="Cadherin" evidence="5">
    <location>
        <begin position="453"/>
        <end position="567"/>
    </location>
</feature>
<feature type="non-terminal residue" evidence="6">
    <location>
        <position position="976"/>
    </location>
</feature>
<evidence type="ECO:0000313" key="6">
    <source>
        <dbReference type="EMBL" id="CAF4057640.1"/>
    </source>
</evidence>
<feature type="domain" description="Cadherin" evidence="5">
    <location>
        <begin position="710"/>
        <end position="801"/>
    </location>
</feature>
<proteinExistence type="predicted"/>
<dbReference type="Gene3D" id="2.60.40.60">
    <property type="entry name" value="Cadherins"/>
    <property type="match status" value="5"/>
</dbReference>
<keyword evidence="4" id="KW-0732">Signal</keyword>
<keyword evidence="1" id="KW-0812">Transmembrane</keyword>
<dbReference type="PRINTS" id="PR00205">
    <property type="entry name" value="CADHERIN"/>
</dbReference>
<dbReference type="SMART" id="SM00112">
    <property type="entry name" value="CA"/>
    <property type="match status" value="5"/>
</dbReference>
<evidence type="ECO:0000259" key="5">
    <source>
        <dbReference type="PROSITE" id="PS50268"/>
    </source>
</evidence>
<feature type="chain" id="PRO_5035942048" description="Cadherin domain-containing protein" evidence="4">
    <location>
        <begin position="25"/>
        <end position="976"/>
    </location>
</feature>
<dbReference type="GO" id="GO:0005509">
    <property type="term" value="F:calcium ion binding"/>
    <property type="evidence" value="ECO:0007669"/>
    <property type="project" value="UniProtKB-UniRule"/>
</dbReference>
<sequence length="976" mass="110643">MIKTNIHCFHLLFSYLIQINLIYGQLVQKNIPDFFYNVDFSGPLFDQAVYTILSNFPVSTPINTEVFKFTVKPRTDDNQPSFTPRKYSNSMRTIASGSITVISNHPSFTVINLVNDSYALVSNISPLNYFSPFNRYLFQIIARQTIPTRPPVTSIAQVQINLENDNVHDPMFIPENQIFYISETAPVGIQFGTVYATDRDNDDITYTIDCVQFCIESSTGVLRLEQPLDSSSQSEYSLSVTATDSGSSCLLRPSCYKRTKSIDIRIIVTVVNTKSPRFLNEICANLNISRFPITFYVYAQDRGTPPLLSKNNATVTIHLDDSYEPSTARWLDARYEELSISITEKFYEDYTNQPIFDFDHGFNGSIMYELSSETPSIMTVSSPFSDNTNIPFRDTPLIRNGRIFSSGITVASGLHAEIQNVYLLHIRVLVNPPLIGAITITIKDENDQIPTFDIRSIVLSVIEQEHGNRTIAQIQAFDRDFDYHNSYVQYRLNQQLSDSEAIGKFHVESDGTIWTNTIFGKETSRTWYRLFITAYNDVPAWNSVIQNSQDFQFDIQVISINDKQPIFNNGSTAINVFIDETTVIGTNILNLTITDLDIDTNLNLGIFNGNIRNTFIFTLFADNSANSTRTQYEAIGQLKLVAPLDFELIQDYRLILFAFDTKNIAAINVTVNLYPQNTKAPYFDLMPGYTSYQYEVVDETSYPKLDGHFIQAIDSDNPKSLLHYEIYDNKHPSTLNNLFLHEINNQITIGINSPGLSRDFPFGNSIYNFAICVTDEDRSGVSSYVPVSIKVIDKNNKAPMPTNFPWIMKEGINSSIDMIFQDYDDPEEDNTIPYRVNIVSPSNFELTGSTIKSKVSYKLLYNGILNRTLTKNLTVTFNASDNKGFNRITSIPIVISDDFNTYPISNGSKTIKVIYVNSYQNSLLNIDLGSVYVNDLNDWYRADRLYSIRRVSRGQIFNVSNGILSTAETLEPGSYT</sequence>
<protein>
    <recommendedName>
        <fullName evidence="5">Cadherin domain-containing protein</fullName>
    </recommendedName>
</protein>